<feature type="domain" description="Reverse transcriptase Ty1/copia-type" evidence="1">
    <location>
        <begin position="3"/>
        <end position="93"/>
    </location>
</feature>
<dbReference type="Proteomes" id="UP001162029">
    <property type="component" value="Unassembled WGS sequence"/>
</dbReference>
<dbReference type="InterPro" id="IPR013103">
    <property type="entry name" value="RVT_2"/>
</dbReference>
<dbReference type="AlphaFoldDB" id="A0AAV0TN09"/>
<keyword evidence="3" id="KW-1185">Reference proteome</keyword>
<dbReference type="Pfam" id="PF07727">
    <property type="entry name" value="RVT_2"/>
    <property type="match status" value="1"/>
</dbReference>
<evidence type="ECO:0000313" key="2">
    <source>
        <dbReference type="EMBL" id="CAI5723091.1"/>
    </source>
</evidence>
<dbReference type="EMBL" id="CANTFM010000487">
    <property type="protein sequence ID" value="CAI5723091.1"/>
    <property type="molecule type" value="Genomic_DNA"/>
</dbReference>
<reference evidence="2" key="1">
    <citation type="submission" date="2022-12" db="EMBL/GenBank/DDBJ databases">
        <authorList>
            <person name="Webb A."/>
        </authorList>
    </citation>
    <scope>NUCLEOTIDE SEQUENCE</scope>
    <source>
        <strain evidence="2">Pd1</strain>
    </source>
</reference>
<gene>
    <name evidence="2" type="ORF">PDE001_LOCUS2828</name>
</gene>
<evidence type="ECO:0000313" key="3">
    <source>
        <dbReference type="Proteomes" id="UP001162029"/>
    </source>
</evidence>
<evidence type="ECO:0000259" key="1">
    <source>
        <dbReference type="Pfam" id="PF07727"/>
    </source>
</evidence>
<organism evidence="2 3">
    <name type="scientific">Peronospora destructor</name>
    <dbReference type="NCBI Taxonomy" id="86335"/>
    <lineage>
        <taxon>Eukaryota</taxon>
        <taxon>Sar</taxon>
        <taxon>Stramenopiles</taxon>
        <taxon>Oomycota</taxon>
        <taxon>Peronosporomycetes</taxon>
        <taxon>Peronosporales</taxon>
        <taxon>Peronosporaceae</taxon>
        <taxon>Peronospora</taxon>
    </lineage>
</organism>
<sequence>MCLYMKKADASVTIVGVYVDDVLATGTSIDVADQFFESMVSLEIKDLGGVNKFFGLRIMLDDQVGYVLDQEVTIDLLLKDHGLGLANGFRTPLGDDCNEVDAQGSDLLVATTKDGQASVKAF</sequence>
<protein>
    <recommendedName>
        <fullName evidence="1">Reverse transcriptase Ty1/copia-type domain-containing protein</fullName>
    </recommendedName>
</protein>
<comment type="caution">
    <text evidence="2">The sequence shown here is derived from an EMBL/GenBank/DDBJ whole genome shotgun (WGS) entry which is preliminary data.</text>
</comment>
<accession>A0AAV0TN09</accession>
<proteinExistence type="predicted"/>
<name>A0AAV0TN09_9STRA</name>